<dbReference type="CDD" id="cd06261">
    <property type="entry name" value="TM_PBP2"/>
    <property type="match status" value="1"/>
</dbReference>
<dbReference type="RefSeq" id="WP_227168027.1">
    <property type="nucleotide sequence ID" value="NZ_CAKXUV010000009.1"/>
</dbReference>
<gene>
    <name evidence="9" type="ORF">SAMN05216313_112123</name>
</gene>
<keyword evidence="10" id="KW-1185">Reference proteome</keyword>
<comment type="similarity">
    <text evidence="7">Belongs to the binding-protein-dependent transport system permease family.</text>
</comment>
<evidence type="ECO:0000256" key="4">
    <source>
        <dbReference type="ARBA" id="ARBA00022692"/>
    </source>
</evidence>
<keyword evidence="5 7" id="KW-1133">Transmembrane helix</keyword>
<accession>A0A1I0GQX0</accession>
<dbReference type="SUPFAM" id="SSF161098">
    <property type="entry name" value="MetI-like"/>
    <property type="match status" value="1"/>
</dbReference>
<evidence type="ECO:0000256" key="5">
    <source>
        <dbReference type="ARBA" id="ARBA00022989"/>
    </source>
</evidence>
<evidence type="ECO:0000313" key="10">
    <source>
        <dbReference type="Proteomes" id="UP000198508"/>
    </source>
</evidence>
<keyword evidence="2 7" id="KW-0813">Transport</keyword>
<keyword evidence="6 7" id="KW-0472">Membrane</keyword>
<keyword evidence="9" id="KW-0762">Sugar transport</keyword>
<dbReference type="Proteomes" id="UP000198508">
    <property type="component" value="Unassembled WGS sequence"/>
</dbReference>
<evidence type="ECO:0000256" key="1">
    <source>
        <dbReference type="ARBA" id="ARBA00004651"/>
    </source>
</evidence>
<feature type="transmembrane region" description="Helical" evidence="7">
    <location>
        <begin position="187"/>
        <end position="213"/>
    </location>
</feature>
<organism evidence="9 10">
    <name type="scientific">Enterocloster lavalensis</name>
    <dbReference type="NCBI Taxonomy" id="460384"/>
    <lineage>
        <taxon>Bacteria</taxon>
        <taxon>Bacillati</taxon>
        <taxon>Bacillota</taxon>
        <taxon>Clostridia</taxon>
        <taxon>Lachnospirales</taxon>
        <taxon>Lachnospiraceae</taxon>
        <taxon>Enterocloster</taxon>
    </lineage>
</organism>
<dbReference type="PANTHER" id="PTHR43744">
    <property type="entry name" value="ABC TRANSPORTER PERMEASE PROTEIN MG189-RELATED-RELATED"/>
    <property type="match status" value="1"/>
</dbReference>
<dbReference type="AlphaFoldDB" id="A0A1I0GQX0"/>
<dbReference type="InterPro" id="IPR035906">
    <property type="entry name" value="MetI-like_sf"/>
</dbReference>
<dbReference type="PANTHER" id="PTHR43744:SF12">
    <property type="entry name" value="ABC TRANSPORTER PERMEASE PROTEIN MG189-RELATED"/>
    <property type="match status" value="1"/>
</dbReference>
<dbReference type="GeneID" id="93278815"/>
<sequence>MGNATSINDSVKRRRRLIRAVQCAGALAVTAVMVFPLYWMIISSFKPTSELTQAEPTFWPRTVTLEAYRLVTKNYPIFRYLLNTLIVTLGIVGIQTFFGILAAYSFSKGQYRGKNILFVFVLGALMIPIQVTFVPIYVMLSRISWLNTYMGLIVPESLSAYTIFLLRQSFMTVDDSYIEAGKIDGMGIIRVIFRILVPMCKPTVVTMVILSFINGWNAYFWPKMIITRDEMRTIALGIAEIRNSFLSMEVLNMNQIMAASCISVLPILILFLVFQKYILSGFSKAAMK</sequence>
<evidence type="ECO:0000256" key="6">
    <source>
        <dbReference type="ARBA" id="ARBA00023136"/>
    </source>
</evidence>
<feature type="transmembrane region" description="Helical" evidence="7">
    <location>
        <begin position="80"/>
        <end position="104"/>
    </location>
</feature>
<feature type="domain" description="ABC transmembrane type-1" evidence="8">
    <location>
        <begin position="81"/>
        <end position="274"/>
    </location>
</feature>
<feature type="transmembrane region" description="Helical" evidence="7">
    <location>
        <begin position="256"/>
        <end position="279"/>
    </location>
</feature>
<comment type="subcellular location">
    <subcellularLocation>
        <location evidence="1 7">Cell membrane</location>
        <topology evidence="1 7">Multi-pass membrane protein</topology>
    </subcellularLocation>
</comment>
<feature type="transmembrane region" description="Helical" evidence="7">
    <location>
        <begin position="20"/>
        <end position="41"/>
    </location>
</feature>
<proteinExistence type="inferred from homology"/>
<reference evidence="10" key="1">
    <citation type="submission" date="2016-10" db="EMBL/GenBank/DDBJ databases">
        <authorList>
            <person name="Varghese N."/>
            <person name="Submissions S."/>
        </authorList>
    </citation>
    <scope>NUCLEOTIDE SEQUENCE [LARGE SCALE GENOMIC DNA]</scope>
    <source>
        <strain evidence="10">NLAE-zl-G277</strain>
    </source>
</reference>
<dbReference type="InterPro" id="IPR000515">
    <property type="entry name" value="MetI-like"/>
</dbReference>
<dbReference type="PROSITE" id="PS50928">
    <property type="entry name" value="ABC_TM1"/>
    <property type="match status" value="1"/>
</dbReference>
<feature type="transmembrane region" description="Helical" evidence="7">
    <location>
        <begin position="116"/>
        <end position="140"/>
    </location>
</feature>
<evidence type="ECO:0000256" key="2">
    <source>
        <dbReference type="ARBA" id="ARBA00022448"/>
    </source>
</evidence>
<feature type="transmembrane region" description="Helical" evidence="7">
    <location>
        <begin position="146"/>
        <end position="166"/>
    </location>
</feature>
<evidence type="ECO:0000256" key="7">
    <source>
        <dbReference type="RuleBase" id="RU363032"/>
    </source>
</evidence>
<evidence type="ECO:0000259" key="8">
    <source>
        <dbReference type="PROSITE" id="PS50928"/>
    </source>
</evidence>
<keyword evidence="4 7" id="KW-0812">Transmembrane</keyword>
<dbReference type="GO" id="GO:0005886">
    <property type="term" value="C:plasma membrane"/>
    <property type="evidence" value="ECO:0007669"/>
    <property type="project" value="UniProtKB-SubCell"/>
</dbReference>
<dbReference type="Gene3D" id="1.10.3720.10">
    <property type="entry name" value="MetI-like"/>
    <property type="match status" value="1"/>
</dbReference>
<evidence type="ECO:0000313" key="9">
    <source>
        <dbReference type="EMBL" id="SET72813.1"/>
    </source>
</evidence>
<protein>
    <submittedName>
        <fullName evidence="9">Multiple sugar transport system permease protein</fullName>
    </submittedName>
</protein>
<dbReference type="GO" id="GO:0055085">
    <property type="term" value="P:transmembrane transport"/>
    <property type="evidence" value="ECO:0007669"/>
    <property type="project" value="InterPro"/>
</dbReference>
<dbReference type="EMBL" id="FOIM01000012">
    <property type="protein sequence ID" value="SET72813.1"/>
    <property type="molecule type" value="Genomic_DNA"/>
</dbReference>
<keyword evidence="3" id="KW-1003">Cell membrane</keyword>
<dbReference type="Pfam" id="PF00528">
    <property type="entry name" value="BPD_transp_1"/>
    <property type="match status" value="1"/>
</dbReference>
<dbReference type="STRING" id="460384.SAMN05216313_112123"/>
<evidence type="ECO:0000256" key="3">
    <source>
        <dbReference type="ARBA" id="ARBA00022475"/>
    </source>
</evidence>
<name>A0A1I0GQX0_9FIRM</name>